<sequence length="175" mass="19857">MKAYDEISIIIDEVTNCLVDKYGIEHKTEINIIKNIKLKQYKGWNFKWANEAKEGKEVYSLHLLGNDIIEGLIALSADKNNKIIEVSLVESAPHNIGRNKRYVGVGAHLFAIAAYLSFINGFEGFVLFTAKTDLISHYTKKLGAVQIGKSQRMIIHPKESYKLVKKYFPNQIKEG</sequence>
<organism evidence="1">
    <name type="scientific">hydrocarbon metagenome</name>
    <dbReference type="NCBI Taxonomy" id="938273"/>
    <lineage>
        <taxon>unclassified sequences</taxon>
        <taxon>metagenomes</taxon>
        <taxon>ecological metagenomes</taxon>
    </lineage>
</organism>
<reference evidence="1" key="1">
    <citation type="journal article" date="2015" name="Proc. Natl. Acad. Sci. U.S.A.">
        <title>Networks of energetic and metabolic interactions define dynamics in microbial communities.</title>
        <authorList>
            <person name="Embree M."/>
            <person name="Liu J.K."/>
            <person name="Al-Bassam M.M."/>
            <person name="Zengler K."/>
        </authorList>
    </citation>
    <scope>NUCLEOTIDE SEQUENCE</scope>
</reference>
<proteinExistence type="predicted"/>
<protein>
    <recommendedName>
        <fullName evidence="2">N-acetyltransferase domain-containing protein</fullName>
    </recommendedName>
</protein>
<evidence type="ECO:0008006" key="2">
    <source>
        <dbReference type="Google" id="ProtNLM"/>
    </source>
</evidence>
<dbReference type="EMBL" id="LNQE01001892">
    <property type="protein sequence ID" value="KUG03124.1"/>
    <property type="molecule type" value="Genomic_DNA"/>
</dbReference>
<accession>A0A0W8E3F3</accession>
<dbReference type="AlphaFoldDB" id="A0A0W8E3F3"/>
<evidence type="ECO:0000313" key="1">
    <source>
        <dbReference type="EMBL" id="KUG03124.1"/>
    </source>
</evidence>
<gene>
    <name evidence="1" type="ORF">ASZ90_019464</name>
</gene>
<comment type="caution">
    <text evidence="1">The sequence shown here is derived from an EMBL/GenBank/DDBJ whole genome shotgun (WGS) entry which is preliminary data.</text>
</comment>
<name>A0A0W8E3F3_9ZZZZ</name>